<sequence>MKKYTFSFTGASALIAETLVIAEEFERLQDWKEVQKSLMESNLLNKVKEVTFKREFSEIKKRLSLLTAPQLALMVHGSLDDAKAMILLSLVKAYPLIKDFITEVLLSKHLVFDRSLTESDYIRFFNAKSFSHDELNKITESTAKKVKQVVYKLLEQVGLITNAKNGTIIRPILSTNALDVIITDNPSFLTAFLFSNEEIKAYYMK</sequence>
<dbReference type="EMBL" id="CP002859">
    <property type="protein sequence ID" value="AEI50614.1"/>
    <property type="molecule type" value="Genomic_DNA"/>
</dbReference>
<dbReference type="Gene3D" id="1.10.3540.10">
    <property type="entry name" value="uncharacterized protein from magnetospirillum magneticum domain"/>
    <property type="match status" value="1"/>
</dbReference>
<gene>
    <name evidence="1" type="ordered locus">Runsl_4271</name>
</gene>
<organism evidence="1 2">
    <name type="scientific">Runella slithyformis (strain ATCC 29530 / DSM 19594 / LMG 11500 / NCIMB 11436 / LSU 4)</name>
    <dbReference type="NCBI Taxonomy" id="761193"/>
    <lineage>
        <taxon>Bacteria</taxon>
        <taxon>Pseudomonadati</taxon>
        <taxon>Bacteroidota</taxon>
        <taxon>Cytophagia</taxon>
        <taxon>Cytophagales</taxon>
        <taxon>Spirosomataceae</taxon>
        <taxon>Runella</taxon>
    </lineage>
</organism>
<evidence type="ECO:0000313" key="1">
    <source>
        <dbReference type="EMBL" id="AEI50614.1"/>
    </source>
</evidence>
<proteinExistence type="predicted"/>
<name>A0A7U3ZNS7_RUNSL</name>
<accession>A0A7U3ZNS7</accession>
<evidence type="ECO:0008006" key="3">
    <source>
        <dbReference type="Google" id="ProtNLM"/>
    </source>
</evidence>
<dbReference type="AlphaFoldDB" id="A0A7U3ZNS7"/>
<keyword evidence="2" id="KW-1185">Reference proteome</keyword>
<reference evidence="2" key="1">
    <citation type="submission" date="2011-06" db="EMBL/GenBank/DDBJ databases">
        <title>The complete genome of chromosome of Runella slithyformis DSM 19594.</title>
        <authorList>
            <consortium name="US DOE Joint Genome Institute (JGI-PGF)"/>
            <person name="Lucas S."/>
            <person name="Han J."/>
            <person name="Lapidus A."/>
            <person name="Bruce D."/>
            <person name="Goodwin L."/>
            <person name="Pitluck S."/>
            <person name="Peters L."/>
            <person name="Kyrpides N."/>
            <person name="Mavromatis K."/>
            <person name="Ivanova N."/>
            <person name="Ovchinnikova G."/>
            <person name="Zhang X."/>
            <person name="Misra M."/>
            <person name="Detter J.C."/>
            <person name="Tapia R."/>
            <person name="Han C."/>
            <person name="Land M."/>
            <person name="Hauser L."/>
            <person name="Markowitz V."/>
            <person name="Cheng J.-F."/>
            <person name="Hugenholtz P."/>
            <person name="Woyke T."/>
            <person name="Wu D."/>
            <person name="Tindall B."/>
            <person name="Faehrich R."/>
            <person name="Brambilla E."/>
            <person name="Klenk H.-P."/>
            <person name="Eisen J.A."/>
        </authorList>
    </citation>
    <scope>NUCLEOTIDE SEQUENCE [LARGE SCALE GENOMIC DNA]</scope>
    <source>
        <strain evidence="2">ATCC 29530 / DSM 19594 / LMG 11500 / NCIMB 11436 / LSU 4</strain>
    </source>
</reference>
<protein>
    <recommendedName>
        <fullName evidence="3">DUF1819 family protein</fullName>
    </recommendedName>
</protein>
<reference evidence="1 2" key="2">
    <citation type="journal article" date="2012" name="Stand. Genomic Sci.">
        <title>Complete genome sequence of the aquatic bacterium Runella slithyformis type strain (LSU 4(T)).</title>
        <authorList>
            <person name="Copeland A."/>
            <person name="Zhang X."/>
            <person name="Misra M."/>
            <person name="Lapidus A."/>
            <person name="Nolan M."/>
            <person name="Lucas S."/>
            <person name="Deshpande S."/>
            <person name="Cheng J.F."/>
            <person name="Tapia R."/>
            <person name="Goodwin L.A."/>
            <person name="Pitluck S."/>
            <person name="Liolios K."/>
            <person name="Pagani I."/>
            <person name="Ivanova N."/>
            <person name="Mikhailova N."/>
            <person name="Pati A."/>
            <person name="Chen A."/>
            <person name="Palaniappan K."/>
            <person name="Land M."/>
            <person name="Hauser L."/>
            <person name="Pan C."/>
            <person name="Jeffries C.D."/>
            <person name="Detter J.C."/>
            <person name="Brambilla E.M."/>
            <person name="Rohde M."/>
            <person name="Djao O.D."/>
            <person name="Goker M."/>
            <person name="Sikorski J."/>
            <person name="Tindall B.J."/>
            <person name="Woyke T."/>
            <person name="Bristow J."/>
            <person name="Eisen J.A."/>
            <person name="Markowitz V."/>
            <person name="Hugenholtz P."/>
            <person name="Kyrpides N.C."/>
            <person name="Klenk H.P."/>
            <person name="Mavromatis K."/>
        </authorList>
    </citation>
    <scope>NUCLEOTIDE SEQUENCE [LARGE SCALE GENOMIC DNA]</scope>
    <source>
        <strain evidence="2">ATCC 29530 / DSM 19594 / LMG 11500 / NCIMB 11436 / LSU 4</strain>
    </source>
</reference>
<dbReference type="RefSeq" id="WP_013929911.1">
    <property type="nucleotide sequence ID" value="NC_015703.1"/>
</dbReference>
<evidence type="ECO:0000313" key="2">
    <source>
        <dbReference type="Proteomes" id="UP000000493"/>
    </source>
</evidence>
<dbReference type="InterPro" id="IPR014948">
    <property type="entry name" value="BrxA"/>
</dbReference>
<dbReference type="InterPro" id="IPR023137">
    <property type="entry name" value="BrxA_sf"/>
</dbReference>
<dbReference type="KEGG" id="rsi:Runsl_4271"/>
<dbReference type="Pfam" id="PF08849">
    <property type="entry name" value="BrxA"/>
    <property type="match status" value="1"/>
</dbReference>
<dbReference type="Proteomes" id="UP000000493">
    <property type="component" value="Chromosome"/>
</dbReference>